<reference evidence="2" key="1">
    <citation type="submission" date="2020-11" db="EMBL/GenBank/DDBJ databases">
        <authorList>
            <consortium name="DOE Joint Genome Institute"/>
            <person name="Ahrendt S."/>
            <person name="Riley R."/>
            <person name="Andreopoulos W."/>
            <person name="Labutti K."/>
            <person name="Pangilinan J."/>
            <person name="Ruiz-Duenas F.J."/>
            <person name="Barrasa J.M."/>
            <person name="Sanchez-Garcia M."/>
            <person name="Camarero S."/>
            <person name="Miyauchi S."/>
            <person name="Serrano A."/>
            <person name="Linde D."/>
            <person name="Babiker R."/>
            <person name="Drula E."/>
            <person name="Ayuso-Fernandez I."/>
            <person name="Pacheco R."/>
            <person name="Padilla G."/>
            <person name="Ferreira P."/>
            <person name="Barriuso J."/>
            <person name="Kellner H."/>
            <person name="Castanera R."/>
            <person name="Alfaro M."/>
            <person name="Ramirez L."/>
            <person name="Pisabarro A.G."/>
            <person name="Kuo A."/>
            <person name="Tritt A."/>
            <person name="Lipzen A."/>
            <person name="He G."/>
            <person name="Yan M."/>
            <person name="Ng V."/>
            <person name="Cullen D."/>
            <person name="Martin F."/>
            <person name="Rosso M.-N."/>
            <person name="Henrissat B."/>
            <person name="Hibbett D."/>
            <person name="Martinez A.T."/>
            <person name="Grigoriev I.V."/>
        </authorList>
    </citation>
    <scope>NUCLEOTIDE SEQUENCE</scope>
    <source>
        <strain evidence="2">CBS 247.69</strain>
    </source>
</reference>
<dbReference type="OrthoDB" id="3267748at2759"/>
<evidence type="ECO:0000313" key="2">
    <source>
        <dbReference type="EMBL" id="KAF9458431.1"/>
    </source>
</evidence>
<dbReference type="AlphaFoldDB" id="A0A9P5XZB2"/>
<feature type="region of interest" description="Disordered" evidence="1">
    <location>
        <begin position="190"/>
        <end position="218"/>
    </location>
</feature>
<name>A0A9P5XZB2_9AGAR</name>
<sequence length="903" mass="99251">MPARRATLRKGEKFPMRIPVPSLHATPSQQGSPESSALTDLSEREISALETESAPGEHTETVSQGSDGTVCHSYSDVVALRPALPTTQGVGGSASISETEVHRGKNWRSGSATSMSREFASQLEDSGDFEEYHTPRVFVKYNTPNEKVSHLPAEVMSMLQQAECLLTDEQREQIRKRGALASLSQRADVPLVNNRGPSQTKGKSVDRTGQGPIDLEGAGLSPEEIDLKAQQEELEKWEAFCRIKSHKQQAYTGSPQGLVPAEAEMERSWAFEAPREEGIMVPALALQEMRKEIACLRSLVEHPKQASVKKNLKERTTMRSSNQITTNSYLGRAIGRLESHRVVPANSGKEDSPSSLSTSSDDFERGQLSPQRKAWYGKSLLKLVPPLVYDGASDPRAYHKFLTEGTAYVDNGGVPKERRVFVLSRFLSGRARTFYIQRISLDTFKWDLREFFVALFDYCFPLDYINRQRSILDMLTKTTGASAIMCIVWMSSTAWLHPELSSWDEIVAEAEVIELAHSMDKTPKPFFLGQGQQTPGPGPTNRPHWSQAHGVNPQEKGHARGNGSKPKHPIVHPDPKNNGGKPSQHKGPTSPQGNKAMPPKPGANLPPKQHVEYLEGARPGPPGVSLASVSFDSILSAAVLEETTESNDLSINAIFWDMDNDDNLPSLMSITDSGRSTGMLSLQSVSNSLGETNATRSSLSLLGKNETEDNTGMPSLQSNHGGANEASFVLEKEVEFELGPDDSASNLGRGITGMVEIVDGDASPRLPVLPDSGPLLGRESVCAGHQDTMQTHKGMEVSLCPYRDMPALVSQTLSDLSMELESGIPLDWSEASIEDWASQKREHKMENVRMESMMEQMAIEAEHLQRQTCCLPDNQTGDLPVQNAARILSLVGWYPWKLHIGRY</sequence>
<comment type="caution">
    <text evidence="2">The sequence shown here is derived from an EMBL/GenBank/DDBJ whole genome shotgun (WGS) entry which is preliminary data.</text>
</comment>
<feature type="region of interest" description="Disordered" evidence="1">
    <location>
        <begin position="85"/>
        <end position="114"/>
    </location>
</feature>
<feature type="region of interest" description="Disordered" evidence="1">
    <location>
        <begin position="340"/>
        <end position="365"/>
    </location>
</feature>
<protein>
    <submittedName>
        <fullName evidence="2">Uncharacterized protein</fullName>
    </submittedName>
</protein>
<keyword evidence="3" id="KW-1185">Reference proteome</keyword>
<evidence type="ECO:0000256" key="1">
    <source>
        <dbReference type="SAM" id="MobiDB-lite"/>
    </source>
</evidence>
<dbReference type="EMBL" id="MU150340">
    <property type="protein sequence ID" value="KAF9458431.1"/>
    <property type="molecule type" value="Genomic_DNA"/>
</dbReference>
<gene>
    <name evidence="2" type="ORF">BDZ94DRAFT_1313264</name>
</gene>
<feature type="region of interest" description="Disordered" evidence="1">
    <location>
        <begin position="523"/>
        <end position="608"/>
    </location>
</feature>
<feature type="region of interest" description="Disordered" evidence="1">
    <location>
        <begin position="1"/>
        <end position="69"/>
    </location>
</feature>
<proteinExistence type="predicted"/>
<feature type="compositionally biased region" description="Polar residues" evidence="1">
    <location>
        <begin position="25"/>
        <end position="39"/>
    </location>
</feature>
<accession>A0A9P5XZB2</accession>
<dbReference type="Proteomes" id="UP000807353">
    <property type="component" value="Unassembled WGS sequence"/>
</dbReference>
<organism evidence="2 3">
    <name type="scientific">Collybia nuda</name>
    <dbReference type="NCBI Taxonomy" id="64659"/>
    <lineage>
        <taxon>Eukaryota</taxon>
        <taxon>Fungi</taxon>
        <taxon>Dikarya</taxon>
        <taxon>Basidiomycota</taxon>
        <taxon>Agaricomycotina</taxon>
        <taxon>Agaricomycetes</taxon>
        <taxon>Agaricomycetidae</taxon>
        <taxon>Agaricales</taxon>
        <taxon>Tricholomatineae</taxon>
        <taxon>Clitocybaceae</taxon>
        <taxon>Collybia</taxon>
    </lineage>
</organism>
<evidence type="ECO:0000313" key="3">
    <source>
        <dbReference type="Proteomes" id="UP000807353"/>
    </source>
</evidence>